<evidence type="ECO:0000313" key="2">
    <source>
        <dbReference type="EMBL" id="KAH7955985.1"/>
    </source>
</evidence>
<dbReference type="Proteomes" id="UP000821837">
    <property type="component" value="Unassembled WGS sequence"/>
</dbReference>
<evidence type="ECO:0000256" key="1">
    <source>
        <dbReference type="SAM" id="Coils"/>
    </source>
</evidence>
<comment type="caution">
    <text evidence="2">The sequence shown here is derived from an EMBL/GenBank/DDBJ whole genome shotgun (WGS) entry which is preliminary data.</text>
</comment>
<dbReference type="AlphaFoldDB" id="A0A9D4SXQ2"/>
<dbReference type="EMBL" id="JABSTV010001250">
    <property type="protein sequence ID" value="KAH7955985.1"/>
    <property type="molecule type" value="Genomic_DNA"/>
</dbReference>
<keyword evidence="3" id="KW-1185">Reference proteome</keyword>
<sequence>MDLKDLVSASEKLGLTGDALRKWVEEEQARAREERAAERDARREQAEREERALVLAREKAALDEKILLLRLRLTEAEADPSTGNLVETQDGVLELAQQFFLYAKPPPSPYSFPFVKTYEQVDICDSPLIRSSLQP</sequence>
<reference evidence="2" key="1">
    <citation type="journal article" date="2020" name="Cell">
        <title>Large-Scale Comparative Analyses of Tick Genomes Elucidate Their Genetic Diversity and Vector Capacities.</title>
        <authorList>
            <consortium name="Tick Genome and Microbiome Consortium (TIGMIC)"/>
            <person name="Jia N."/>
            <person name="Wang J."/>
            <person name="Shi W."/>
            <person name="Du L."/>
            <person name="Sun Y."/>
            <person name="Zhan W."/>
            <person name="Jiang J.F."/>
            <person name="Wang Q."/>
            <person name="Zhang B."/>
            <person name="Ji P."/>
            <person name="Bell-Sakyi L."/>
            <person name="Cui X.M."/>
            <person name="Yuan T.T."/>
            <person name="Jiang B.G."/>
            <person name="Yang W.F."/>
            <person name="Lam T.T."/>
            <person name="Chang Q.C."/>
            <person name="Ding S.J."/>
            <person name="Wang X.J."/>
            <person name="Zhu J.G."/>
            <person name="Ruan X.D."/>
            <person name="Zhao L."/>
            <person name="Wei J.T."/>
            <person name="Ye R.Z."/>
            <person name="Que T.C."/>
            <person name="Du C.H."/>
            <person name="Zhou Y.H."/>
            <person name="Cheng J.X."/>
            <person name="Dai P.F."/>
            <person name="Guo W.B."/>
            <person name="Han X.H."/>
            <person name="Huang E.J."/>
            <person name="Li L.F."/>
            <person name="Wei W."/>
            <person name="Gao Y.C."/>
            <person name="Liu J.Z."/>
            <person name="Shao H.Z."/>
            <person name="Wang X."/>
            <person name="Wang C.C."/>
            <person name="Yang T.C."/>
            <person name="Huo Q.B."/>
            <person name="Li W."/>
            <person name="Chen H.Y."/>
            <person name="Chen S.E."/>
            <person name="Zhou L.G."/>
            <person name="Ni X.B."/>
            <person name="Tian J.H."/>
            <person name="Sheng Y."/>
            <person name="Liu T."/>
            <person name="Pan Y.S."/>
            <person name="Xia L.Y."/>
            <person name="Li J."/>
            <person name="Zhao F."/>
            <person name="Cao W.C."/>
        </authorList>
    </citation>
    <scope>NUCLEOTIDE SEQUENCE</scope>
    <source>
        <strain evidence="2">Rsan-2018</strain>
    </source>
</reference>
<organism evidence="2 3">
    <name type="scientific">Rhipicephalus sanguineus</name>
    <name type="common">Brown dog tick</name>
    <name type="synonym">Ixodes sanguineus</name>
    <dbReference type="NCBI Taxonomy" id="34632"/>
    <lineage>
        <taxon>Eukaryota</taxon>
        <taxon>Metazoa</taxon>
        <taxon>Ecdysozoa</taxon>
        <taxon>Arthropoda</taxon>
        <taxon>Chelicerata</taxon>
        <taxon>Arachnida</taxon>
        <taxon>Acari</taxon>
        <taxon>Parasitiformes</taxon>
        <taxon>Ixodida</taxon>
        <taxon>Ixodoidea</taxon>
        <taxon>Ixodidae</taxon>
        <taxon>Rhipicephalinae</taxon>
        <taxon>Rhipicephalus</taxon>
        <taxon>Rhipicephalus</taxon>
    </lineage>
</organism>
<gene>
    <name evidence="2" type="ORF">HPB52_005318</name>
</gene>
<protein>
    <submittedName>
        <fullName evidence="2">Uncharacterized protein</fullName>
    </submittedName>
</protein>
<evidence type="ECO:0000313" key="3">
    <source>
        <dbReference type="Proteomes" id="UP000821837"/>
    </source>
</evidence>
<reference evidence="2" key="2">
    <citation type="submission" date="2021-09" db="EMBL/GenBank/DDBJ databases">
        <authorList>
            <person name="Jia N."/>
            <person name="Wang J."/>
            <person name="Shi W."/>
            <person name="Du L."/>
            <person name="Sun Y."/>
            <person name="Zhan W."/>
            <person name="Jiang J."/>
            <person name="Wang Q."/>
            <person name="Zhang B."/>
            <person name="Ji P."/>
            <person name="Sakyi L.B."/>
            <person name="Cui X."/>
            <person name="Yuan T."/>
            <person name="Jiang B."/>
            <person name="Yang W."/>
            <person name="Lam T.T.-Y."/>
            <person name="Chang Q."/>
            <person name="Ding S."/>
            <person name="Wang X."/>
            <person name="Zhu J."/>
            <person name="Ruan X."/>
            <person name="Zhao L."/>
            <person name="Wei J."/>
            <person name="Que T."/>
            <person name="Du C."/>
            <person name="Cheng J."/>
            <person name="Dai P."/>
            <person name="Han X."/>
            <person name="Huang E."/>
            <person name="Gao Y."/>
            <person name="Liu J."/>
            <person name="Shao H."/>
            <person name="Ye R."/>
            <person name="Li L."/>
            <person name="Wei W."/>
            <person name="Wang X."/>
            <person name="Wang C."/>
            <person name="Huo Q."/>
            <person name="Li W."/>
            <person name="Guo W."/>
            <person name="Chen H."/>
            <person name="Chen S."/>
            <person name="Zhou L."/>
            <person name="Zhou L."/>
            <person name="Ni X."/>
            <person name="Tian J."/>
            <person name="Zhou Y."/>
            <person name="Sheng Y."/>
            <person name="Liu T."/>
            <person name="Pan Y."/>
            <person name="Xia L."/>
            <person name="Li J."/>
            <person name="Zhao F."/>
            <person name="Cao W."/>
        </authorList>
    </citation>
    <scope>NUCLEOTIDE SEQUENCE</scope>
    <source>
        <strain evidence="2">Rsan-2018</strain>
        <tissue evidence="2">Larvae</tissue>
    </source>
</reference>
<name>A0A9D4SXQ2_RHISA</name>
<keyword evidence="1" id="KW-0175">Coiled coil</keyword>
<proteinExistence type="predicted"/>
<feature type="coiled-coil region" evidence="1">
    <location>
        <begin position="24"/>
        <end position="79"/>
    </location>
</feature>
<accession>A0A9D4SXQ2</accession>